<comment type="caution">
    <text evidence="2">The sequence shown here is derived from an EMBL/GenBank/DDBJ whole genome shotgun (WGS) entry which is preliminary data.</text>
</comment>
<dbReference type="EC" id="1.6.5.-" evidence="2"/>
<keyword evidence="3" id="KW-1185">Reference proteome</keyword>
<dbReference type="Gene3D" id="3.50.50.60">
    <property type="entry name" value="FAD/NAD(P)-binding domain"/>
    <property type="match status" value="2"/>
</dbReference>
<dbReference type="EMBL" id="JBHUCZ010000012">
    <property type="protein sequence ID" value="MFD1568471.1"/>
    <property type="molecule type" value="Genomic_DNA"/>
</dbReference>
<dbReference type="PANTHER" id="PTHR10632">
    <property type="entry name" value="SULFIDE:QUINONE OXIDOREDUCTASE"/>
    <property type="match status" value="1"/>
</dbReference>
<gene>
    <name evidence="2" type="ORF">ACFSAU_13315</name>
</gene>
<dbReference type="GO" id="GO:0016491">
    <property type="term" value="F:oxidoreductase activity"/>
    <property type="evidence" value="ECO:0007669"/>
    <property type="project" value="UniProtKB-KW"/>
</dbReference>
<dbReference type="AlphaFoldDB" id="A0ABD6BTV8"/>
<dbReference type="Pfam" id="PF07992">
    <property type="entry name" value="Pyr_redox_2"/>
    <property type="match status" value="1"/>
</dbReference>
<organism evidence="2 3">
    <name type="scientific">Halolamina litorea</name>
    <dbReference type="NCBI Taxonomy" id="1515593"/>
    <lineage>
        <taxon>Archaea</taxon>
        <taxon>Methanobacteriati</taxon>
        <taxon>Methanobacteriota</taxon>
        <taxon>Stenosarchaea group</taxon>
        <taxon>Halobacteria</taxon>
        <taxon>Halobacteriales</taxon>
        <taxon>Haloferacaceae</taxon>
    </lineage>
</organism>
<proteinExistence type="predicted"/>
<keyword evidence="2" id="KW-0560">Oxidoreductase</keyword>
<feature type="domain" description="FAD/NAD(P)-binding" evidence="1">
    <location>
        <begin position="12"/>
        <end position="128"/>
    </location>
</feature>
<dbReference type="InterPro" id="IPR023753">
    <property type="entry name" value="FAD/NAD-binding_dom"/>
</dbReference>
<evidence type="ECO:0000259" key="1">
    <source>
        <dbReference type="Pfam" id="PF07992"/>
    </source>
</evidence>
<name>A0ABD6BTV8_9EURY</name>
<accession>A0ABD6BTV8</accession>
<dbReference type="InterPro" id="IPR015904">
    <property type="entry name" value="Sulphide_quinone_reductase"/>
</dbReference>
<protein>
    <submittedName>
        <fullName evidence="2">NAD(P)/FAD-dependent oxidoreductase</fullName>
        <ecNumber evidence="2">1.6.5.-</ecNumber>
    </submittedName>
</protein>
<dbReference type="PANTHER" id="PTHR10632:SF2">
    <property type="entry name" value="SULFIDE:QUINONE OXIDOREDUCTASE, MITOCHONDRIAL"/>
    <property type="match status" value="1"/>
</dbReference>
<dbReference type="InterPro" id="IPR036188">
    <property type="entry name" value="FAD/NAD-bd_sf"/>
</dbReference>
<evidence type="ECO:0000313" key="2">
    <source>
        <dbReference type="EMBL" id="MFD1568471.1"/>
    </source>
</evidence>
<evidence type="ECO:0000313" key="3">
    <source>
        <dbReference type="Proteomes" id="UP001597139"/>
    </source>
</evidence>
<dbReference type="SUPFAM" id="SSF51905">
    <property type="entry name" value="FAD/NAD(P)-binding domain"/>
    <property type="match status" value="2"/>
</dbReference>
<sequence>MPFRRISYSMDHIVVLGAGVGGAMSANMLDRRLDDDTQITVVDKGTEHAYQPSYYLLPFGYMEPEDQFRDIREIMRPGVEFVEDEVTGVDPDAKTVDLSEETISYDYLIAGLGNRLGGESIPGMMEGWEETESVFPFYYFEAAMDMREGLKSFDGGTFVVSVPDTPFKCGGAPLKMTMLAEDYFRRQGIRDDVDVVMTKPGDAVFGVSPYREKLEEIWAERDIEFRGNFTVEEIDFEAQEIHSIEGETQEYDFYAPVPPQFGQPALTENSPLTEGDDEHGGEYVTVDENTMQHTEYPDVFGIGDAGDTPNAKTAAAARKQAHVVVDNLVAHMNDGRMTAEYHGYAACPLLTKKGKAMIAEFDYENSISAPVESRANWILDINVLPSVYWNAWLRGYDPLP</sequence>
<reference evidence="2 3" key="1">
    <citation type="journal article" date="2019" name="Int. J. Syst. Evol. Microbiol.">
        <title>The Global Catalogue of Microorganisms (GCM) 10K type strain sequencing project: providing services to taxonomists for standard genome sequencing and annotation.</title>
        <authorList>
            <consortium name="The Broad Institute Genomics Platform"/>
            <consortium name="The Broad Institute Genome Sequencing Center for Infectious Disease"/>
            <person name="Wu L."/>
            <person name="Ma J."/>
        </authorList>
    </citation>
    <scope>NUCLEOTIDE SEQUENCE [LARGE SCALE GENOMIC DNA]</scope>
    <source>
        <strain evidence="2 3">CGMCC 1.12859</strain>
    </source>
</reference>
<dbReference type="RefSeq" id="WP_321169533.1">
    <property type="nucleotide sequence ID" value="NZ_JANHGR010000003.1"/>
</dbReference>
<dbReference type="Proteomes" id="UP001597139">
    <property type="component" value="Unassembled WGS sequence"/>
</dbReference>